<dbReference type="PANTHER" id="PTHR34070:SF1">
    <property type="entry name" value="DNA ALKYLATION REPAIR PROTEIN"/>
    <property type="match status" value="1"/>
</dbReference>
<accession>A0ABS5ARB0</accession>
<proteinExistence type="predicted"/>
<reference evidence="1 2" key="1">
    <citation type="submission" date="2021-03" db="EMBL/GenBank/DDBJ databases">
        <title>Sequencing the genomes of 1000 actinobacteria strains.</title>
        <authorList>
            <person name="Klenk H.-P."/>
        </authorList>
    </citation>
    <scope>NUCLEOTIDE SEQUENCE [LARGE SCALE GENOMIC DNA]</scope>
    <source>
        <strain evidence="1 2">DSM 44580</strain>
    </source>
</reference>
<evidence type="ECO:0000313" key="1">
    <source>
        <dbReference type="EMBL" id="MBP2478787.1"/>
    </source>
</evidence>
<dbReference type="Proteomes" id="UP001519363">
    <property type="component" value="Unassembled WGS sequence"/>
</dbReference>
<dbReference type="RefSeq" id="WP_245372968.1">
    <property type="nucleotide sequence ID" value="NZ_JAGIOO010000001.1"/>
</dbReference>
<gene>
    <name evidence="1" type="ORF">JOF53_007659</name>
</gene>
<comment type="caution">
    <text evidence="1">The sequence shown here is derived from an EMBL/GenBank/DDBJ whole genome shotgun (WGS) entry which is preliminary data.</text>
</comment>
<organism evidence="1 2">
    <name type="scientific">Crossiella equi</name>
    <dbReference type="NCBI Taxonomy" id="130796"/>
    <lineage>
        <taxon>Bacteria</taxon>
        <taxon>Bacillati</taxon>
        <taxon>Actinomycetota</taxon>
        <taxon>Actinomycetes</taxon>
        <taxon>Pseudonocardiales</taxon>
        <taxon>Pseudonocardiaceae</taxon>
        <taxon>Crossiella</taxon>
    </lineage>
</organism>
<sequence length="245" mass="28166">MSGSSAPTLSAATYAEAIMALANDVEREKLQRYFKTGPGEYGEGDQFLGVRMAQLFDLAKQHLELPPAELDQLLLSPWHEIRAGALSVMDKQARRKRTPDTRRAELYELYLRRLDRINNWDLVDLAAIHVVGGYLRPRSRAPLYDLARSSNMWARRTAIVATAHFLRTDDDVTDTLAIAELLLHDPEDLVHKATGGWLREASRRDPVRHRAFLDKHAPRMPRVMLRYATEYLPEEARLHYRKRKA</sequence>
<protein>
    <submittedName>
        <fullName evidence="1">3-methyladenine DNA glycosylase AlkD</fullName>
    </submittedName>
</protein>
<evidence type="ECO:0000313" key="2">
    <source>
        <dbReference type="Proteomes" id="UP001519363"/>
    </source>
</evidence>
<dbReference type="InterPro" id="IPR014825">
    <property type="entry name" value="DNA_alkylation"/>
</dbReference>
<dbReference type="InterPro" id="IPR016024">
    <property type="entry name" value="ARM-type_fold"/>
</dbReference>
<dbReference type="Gene3D" id="1.25.10.90">
    <property type="match status" value="1"/>
</dbReference>
<dbReference type="Pfam" id="PF08713">
    <property type="entry name" value="DNA_alkylation"/>
    <property type="match status" value="1"/>
</dbReference>
<dbReference type="PANTHER" id="PTHR34070">
    <property type="entry name" value="ARMADILLO-TYPE FOLD"/>
    <property type="match status" value="1"/>
</dbReference>
<name>A0ABS5ARB0_9PSEU</name>
<dbReference type="SUPFAM" id="SSF48371">
    <property type="entry name" value="ARM repeat"/>
    <property type="match status" value="1"/>
</dbReference>
<dbReference type="CDD" id="cd06561">
    <property type="entry name" value="AlkD_like"/>
    <property type="match status" value="1"/>
</dbReference>
<keyword evidence="2" id="KW-1185">Reference proteome</keyword>
<dbReference type="EMBL" id="JAGIOO010000001">
    <property type="protein sequence ID" value="MBP2478787.1"/>
    <property type="molecule type" value="Genomic_DNA"/>
</dbReference>